<evidence type="ECO:0000256" key="17">
    <source>
        <dbReference type="ARBA" id="ARBA00030571"/>
    </source>
</evidence>
<evidence type="ECO:0000256" key="18">
    <source>
        <dbReference type="PIRSR" id="PIRSR006135-1"/>
    </source>
</evidence>
<evidence type="ECO:0000313" key="20">
    <source>
        <dbReference type="EMBL" id="OMP68086.1"/>
    </source>
</evidence>
<dbReference type="EMBL" id="MSFI01000006">
    <property type="protein sequence ID" value="OMP68086.1"/>
    <property type="molecule type" value="Genomic_DNA"/>
</dbReference>
<comment type="catalytic activity">
    <reaction evidence="1">
        <text>adenosylcob(III)inamide + ATP = adenosylcob(III)inamide phosphate + ADP + H(+)</text>
        <dbReference type="Rhea" id="RHEA:15769"/>
        <dbReference type="ChEBI" id="CHEBI:2480"/>
        <dbReference type="ChEBI" id="CHEBI:15378"/>
        <dbReference type="ChEBI" id="CHEBI:30616"/>
        <dbReference type="ChEBI" id="CHEBI:58502"/>
        <dbReference type="ChEBI" id="CHEBI:456216"/>
        <dbReference type="EC" id="2.7.1.156"/>
    </reaction>
</comment>
<dbReference type="InterPro" id="IPR027417">
    <property type="entry name" value="P-loop_NTPase"/>
</dbReference>
<keyword evidence="12 19" id="KW-0547">Nucleotide-binding</keyword>
<keyword evidence="13" id="KW-0418">Kinase</keyword>
<evidence type="ECO:0000256" key="14">
    <source>
        <dbReference type="ARBA" id="ARBA00022840"/>
    </source>
</evidence>
<accession>A0A1V2AAQ5</accession>
<evidence type="ECO:0000256" key="19">
    <source>
        <dbReference type="PIRSR" id="PIRSR006135-2"/>
    </source>
</evidence>
<dbReference type="PANTHER" id="PTHR34848">
    <property type="match status" value="1"/>
</dbReference>
<comment type="catalytic activity">
    <reaction evidence="2">
        <text>adenosylcob(III)inamide phosphate + GTP + H(+) = adenosylcob(III)inamide-GDP + diphosphate</text>
        <dbReference type="Rhea" id="RHEA:22712"/>
        <dbReference type="ChEBI" id="CHEBI:15378"/>
        <dbReference type="ChEBI" id="CHEBI:33019"/>
        <dbReference type="ChEBI" id="CHEBI:37565"/>
        <dbReference type="ChEBI" id="CHEBI:58502"/>
        <dbReference type="ChEBI" id="CHEBI:60487"/>
        <dbReference type="EC" id="2.7.7.62"/>
    </reaction>
</comment>
<dbReference type="CDD" id="cd00544">
    <property type="entry name" value="CobU"/>
    <property type="match status" value="1"/>
</dbReference>
<keyword evidence="11" id="KW-0808">Transferase</keyword>
<dbReference type="Pfam" id="PF02283">
    <property type="entry name" value="CobU"/>
    <property type="match status" value="1"/>
</dbReference>
<evidence type="ECO:0000256" key="13">
    <source>
        <dbReference type="ARBA" id="ARBA00022777"/>
    </source>
</evidence>
<evidence type="ECO:0000256" key="5">
    <source>
        <dbReference type="ARBA" id="ARBA00004692"/>
    </source>
</evidence>
<keyword evidence="10" id="KW-0169">Cobalamin biosynthesis</keyword>
<dbReference type="GO" id="GO:0005524">
    <property type="term" value="F:ATP binding"/>
    <property type="evidence" value="ECO:0007669"/>
    <property type="project" value="UniProtKB-KW"/>
</dbReference>
<dbReference type="GO" id="GO:0008820">
    <property type="term" value="F:cobinamide phosphate guanylyltransferase activity"/>
    <property type="evidence" value="ECO:0007669"/>
    <property type="project" value="UniProtKB-EC"/>
</dbReference>
<comment type="pathway">
    <text evidence="6">Cofactor biosynthesis; adenosylcobalamin biosynthesis; adenosylcobalamin from cob(II)yrinate a,c-diamide: step 5/7.</text>
</comment>
<keyword evidence="14" id="KW-0067">ATP-binding</keyword>
<evidence type="ECO:0000256" key="12">
    <source>
        <dbReference type="ARBA" id="ARBA00022741"/>
    </source>
</evidence>
<dbReference type="GO" id="GO:0005525">
    <property type="term" value="F:GTP binding"/>
    <property type="evidence" value="ECO:0007669"/>
    <property type="project" value="UniProtKB-KW"/>
</dbReference>
<evidence type="ECO:0000256" key="1">
    <source>
        <dbReference type="ARBA" id="ARBA00000312"/>
    </source>
</evidence>
<dbReference type="PIRSF" id="PIRSF006135">
    <property type="entry name" value="CobU"/>
    <property type="match status" value="1"/>
</dbReference>
<keyword evidence="21" id="KW-1185">Reference proteome</keyword>
<protein>
    <recommendedName>
        <fullName evidence="16">Adenosylcobinamide kinase</fullName>
        <ecNumber evidence="8">2.7.1.156</ecNumber>
        <ecNumber evidence="9">2.7.7.62</ecNumber>
    </recommendedName>
    <alternativeName>
        <fullName evidence="17">Adenosylcobinamide-phosphate guanylyltransferase</fullName>
    </alternativeName>
</protein>
<comment type="similarity">
    <text evidence="7">Belongs to the CobU/CobP family.</text>
</comment>
<keyword evidence="15 19" id="KW-0342">GTP-binding</keyword>
<gene>
    <name evidence="20" type="ORF">BTO28_03800</name>
</gene>
<reference evidence="20 21" key="1">
    <citation type="submission" date="2016-12" db="EMBL/GenBank/DDBJ databases">
        <title>Domibacillus sp. SAB 38T whole genome sequencing.</title>
        <authorList>
            <person name="Verma A."/>
            <person name="Ojha A.K."/>
            <person name="Krishnamurthi S."/>
        </authorList>
    </citation>
    <scope>NUCLEOTIDE SEQUENCE [LARGE SCALE GENOMIC DNA]</scope>
    <source>
        <strain evidence="20 21">SAB 38</strain>
    </source>
</reference>
<evidence type="ECO:0000256" key="6">
    <source>
        <dbReference type="ARBA" id="ARBA00005159"/>
    </source>
</evidence>
<dbReference type="EC" id="2.7.1.156" evidence="8"/>
<evidence type="ECO:0000256" key="8">
    <source>
        <dbReference type="ARBA" id="ARBA00012016"/>
    </source>
</evidence>
<evidence type="ECO:0000256" key="4">
    <source>
        <dbReference type="ARBA" id="ARBA00003889"/>
    </source>
</evidence>
<evidence type="ECO:0000256" key="10">
    <source>
        <dbReference type="ARBA" id="ARBA00022573"/>
    </source>
</evidence>
<dbReference type="STRING" id="1714355.BTO28_03800"/>
<dbReference type="UniPathway" id="UPA00148">
    <property type="reaction ID" value="UER00236"/>
</dbReference>
<evidence type="ECO:0000313" key="21">
    <source>
        <dbReference type="Proteomes" id="UP000188613"/>
    </source>
</evidence>
<dbReference type="GO" id="GO:0043752">
    <property type="term" value="F:adenosylcobinamide kinase activity"/>
    <property type="evidence" value="ECO:0007669"/>
    <property type="project" value="UniProtKB-EC"/>
</dbReference>
<evidence type="ECO:0000256" key="15">
    <source>
        <dbReference type="ARBA" id="ARBA00023134"/>
    </source>
</evidence>
<dbReference type="Gene3D" id="3.40.50.300">
    <property type="entry name" value="P-loop containing nucleotide triphosphate hydrolases"/>
    <property type="match status" value="1"/>
</dbReference>
<comment type="function">
    <text evidence="4">Catalyzes ATP-dependent phosphorylation of adenosylcobinamide and addition of GMP to adenosylcobinamide phosphate.</text>
</comment>
<feature type="binding site" evidence="19">
    <location>
        <position position="66"/>
    </location>
    <ligand>
        <name>GTP</name>
        <dbReference type="ChEBI" id="CHEBI:37565"/>
    </ligand>
</feature>
<proteinExistence type="inferred from homology"/>
<evidence type="ECO:0000256" key="7">
    <source>
        <dbReference type="ARBA" id="ARBA00007490"/>
    </source>
</evidence>
<evidence type="ECO:0000256" key="9">
    <source>
        <dbReference type="ARBA" id="ARBA00012523"/>
    </source>
</evidence>
<evidence type="ECO:0000256" key="3">
    <source>
        <dbReference type="ARBA" id="ARBA00001522"/>
    </source>
</evidence>
<comment type="caution">
    <text evidence="20">The sequence shown here is derived from an EMBL/GenBank/DDBJ whole genome shotgun (WGS) entry which is preliminary data.</text>
</comment>
<feature type="binding site" evidence="19">
    <location>
        <begin position="35"/>
        <end position="37"/>
    </location>
    <ligand>
        <name>GTP</name>
        <dbReference type="ChEBI" id="CHEBI:37565"/>
    </ligand>
</feature>
<comment type="catalytic activity">
    <reaction evidence="3">
        <text>adenosylcob(III)inamide + GTP = adenosylcob(III)inamide phosphate + GDP + H(+)</text>
        <dbReference type="Rhea" id="RHEA:15765"/>
        <dbReference type="ChEBI" id="CHEBI:2480"/>
        <dbReference type="ChEBI" id="CHEBI:15378"/>
        <dbReference type="ChEBI" id="CHEBI:37565"/>
        <dbReference type="ChEBI" id="CHEBI:58189"/>
        <dbReference type="ChEBI" id="CHEBI:58502"/>
        <dbReference type="EC" id="2.7.1.156"/>
    </reaction>
</comment>
<sequence length="181" mass="19854">MLIFLSGGVRSGKSSLAEQVAIRHKHPEGRLVYVACGSRTDEEMEERIAFHQERRANSGYEWKTVEQSVDISTIHAGANDSVLIDCLTTLLAGEYFRKDKPPSEAGTRIVDGVLDLVKRTSAVIAVSNELSFEVPSTNLTADYMKILGQIHQMIVKESNTAILVEHGIPIVKKGAVQCTES</sequence>
<dbReference type="GO" id="GO:0009236">
    <property type="term" value="P:cobalamin biosynthetic process"/>
    <property type="evidence" value="ECO:0007669"/>
    <property type="project" value="UniProtKB-UniPathway"/>
</dbReference>
<dbReference type="SUPFAM" id="SSF52540">
    <property type="entry name" value="P-loop containing nucleoside triphosphate hydrolases"/>
    <property type="match status" value="1"/>
</dbReference>
<name>A0A1V2AAQ5_9BACI</name>
<feature type="active site" description="GMP-histidine intermediate" evidence="18">
    <location>
        <position position="51"/>
    </location>
</feature>
<dbReference type="PANTHER" id="PTHR34848:SF1">
    <property type="entry name" value="BIFUNCTIONAL ADENOSYLCOBALAMIN BIOSYNTHESIS PROTEIN COBU"/>
    <property type="match status" value="1"/>
</dbReference>
<evidence type="ECO:0000256" key="2">
    <source>
        <dbReference type="ARBA" id="ARBA00000711"/>
    </source>
</evidence>
<comment type="pathway">
    <text evidence="5">Cofactor biosynthesis; adenosylcobalamin biosynthesis; adenosylcobalamin from cob(II)yrinate a,c-diamide: step 6/7.</text>
</comment>
<feature type="binding site" evidence="19">
    <location>
        <begin position="7"/>
        <end position="14"/>
    </location>
    <ligand>
        <name>GTP</name>
        <dbReference type="ChEBI" id="CHEBI:37565"/>
    </ligand>
</feature>
<dbReference type="AlphaFoldDB" id="A0A1V2AAQ5"/>
<dbReference type="Proteomes" id="UP000188613">
    <property type="component" value="Unassembled WGS sequence"/>
</dbReference>
<evidence type="ECO:0000256" key="16">
    <source>
        <dbReference type="ARBA" id="ARBA00029570"/>
    </source>
</evidence>
<evidence type="ECO:0000256" key="11">
    <source>
        <dbReference type="ARBA" id="ARBA00022679"/>
    </source>
</evidence>
<feature type="binding site" evidence="19">
    <location>
        <position position="85"/>
    </location>
    <ligand>
        <name>GTP</name>
        <dbReference type="ChEBI" id="CHEBI:37565"/>
    </ligand>
</feature>
<dbReference type="InterPro" id="IPR003203">
    <property type="entry name" value="CobU/CobP"/>
</dbReference>
<dbReference type="EC" id="2.7.7.62" evidence="9"/>
<organism evidence="20 21">
    <name type="scientific">Domibacillus epiphyticus</name>
    <dbReference type="NCBI Taxonomy" id="1714355"/>
    <lineage>
        <taxon>Bacteria</taxon>
        <taxon>Bacillati</taxon>
        <taxon>Bacillota</taxon>
        <taxon>Bacilli</taxon>
        <taxon>Bacillales</taxon>
        <taxon>Bacillaceae</taxon>
        <taxon>Domibacillus</taxon>
    </lineage>
</organism>